<dbReference type="InterPro" id="IPR007621">
    <property type="entry name" value="TPM_dom"/>
</dbReference>
<feature type="compositionally biased region" description="Low complexity" evidence="1">
    <location>
        <begin position="482"/>
        <end position="509"/>
    </location>
</feature>
<dbReference type="RefSeq" id="WP_107214761.1">
    <property type="nucleotide sequence ID" value="NZ_KZ686269.1"/>
</dbReference>
<feature type="transmembrane region" description="Helical" evidence="2">
    <location>
        <begin position="269"/>
        <end position="292"/>
    </location>
</feature>
<evidence type="ECO:0000313" key="5">
    <source>
        <dbReference type="Proteomes" id="UP000240912"/>
    </source>
</evidence>
<dbReference type="OrthoDB" id="9810918at2"/>
<feature type="transmembrane region" description="Helical" evidence="2">
    <location>
        <begin position="235"/>
        <end position="257"/>
    </location>
</feature>
<proteinExistence type="predicted"/>
<feature type="transmembrane region" description="Helical" evidence="2">
    <location>
        <begin position="298"/>
        <end position="317"/>
    </location>
</feature>
<evidence type="ECO:0000256" key="2">
    <source>
        <dbReference type="SAM" id="Phobius"/>
    </source>
</evidence>
<sequence>MKITEALRRYPVLYLFCACLFLFSCSEKKPSSVLDNIPDPKTLGESYVSNPDQVLSEATVSDLNSRLSLLDQAGVIHIDVAVVKSIGELVPKETAHELFRKWKIGDAEKDNGLLILLVLDQRRVEFETGYGIEGVLPDVICKRIQQRVMLPFLKQSNYDEAVSRGVEAVIGQVEKDNRQAAAADSSAADTNALAPVPPAGYMMPEQPATEAIQADPVQITEESSRTSFLEQETGFGTLVVCSICYLVLAATTLYHIGRNNPKIAGLVKALIFVPLLLLPVLVSFGFVSWSIWQTVLSYYLVLVIYIHVYCLVVLAGLRRWPERHARYLYLDRKLHGLEWTAYVFPFPLLFIFWVFFRRKLHHYRYDAYTCGTCGKAMQRLEETADDQFLTAAQQKEESLRSVDYDVWQCVPCQQQLILSYENLESALKTCPSCSTKALQFKSRKTVKRATKKAEGWGLATYACSHCQATQEEKFTIARIPESSGNSSSSFSSSSSSSSGSSSSSSSSSGGSSGGGGAGSSW</sequence>
<name>A0A2T3HJE3_9SPHI</name>
<dbReference type="PANTHER" id="PTHR30373">
    <property type="entry name" value="UPF0603 PROTEIN YGCG"/>
    <property type="match status" value="1"/>
</dbReference>
<feature type="domain" description="TPM" evidence="3">
    <location>
        <begin position="48"/>
        <end position="170"/>
    </location>
</feature>
<dbReference type="PANTHER" id="PTHR30373:SF2">
    <property type="entry name" value="UPF0603 PROTEIN YGCG"/>
    <property type="match status" value="1"/>
</dbReference>
<reference evidence="4 5" key="1">
    <citation type="submission" date="2018-03" db="EMBL/GenBank/DDBJ databases">
        <authorList>
            <person name="Keele B.F."/>
        </authorList>
    </citation>
    <scope>NUCLEOTIDE SEQUENCE [LARGE SCALE GENOMIC DNA]</scope>
    <source>
        <strain evidence="4 5">YL28-9</strain>
    </source>
</reference>
<dbReference type="PROSITE" id="PS51257">
    <property type="entry name" value="PROKAR_LIPOPROTEIN"/>
    <property type="match status" value="1"/>
</dbReference>
<dbReference type="Gene3D" id="3.10.310.50">
    <property type="match status" value="1"/>
</dbReference>
<evidence type="ECO:0000256" key="1">
    <source>
        <dbReference type="SAM" id="MobiDB-lite"/>
    </source>
</evidence>
<keyword evidence="2" id="KW-0812">Transmembrane</keyword>
<dbReference type="Proteomes" id="UP000240912">
    <property type="component" value="Unassembled WGS sequence"/>
</dbReference>
<keyword evidence="2" id="KW-0472">Membrane</keyword>
<dbReference type="AlphaFoldDB" id="A0A2T3HJE3"/>
<dbReference type="EMBL" id="PYLS01000005">
    <property type="protein sequence ID" value="PST82501.1"/>
    <property type="molecule type" value="Genomic_DNA"/>
</dbReference>
<keyword evidence="5" id="KW-1185">Reference proteome</keyword>
<keyword evidence="2" id="KW-1133">Transmembrane helix</keyword>
<feature type="transmembrane region" description="Helical" evidence="2">
    <location>
        <begin position="337"/>
        <end position="356"/>
    </location>
</feature>
<accession>A0A2T3HJE3</accession>
<comment type="caution">
    <text evidence="4">The sequence shown here is derived from an EMBL/GenBank/DDBJ whole genome shotgun (WGS) entry which is preliminary data.</text>
</comment>
<dbReference type="Pfam" id="PF04536">
    <property type="entry name" value="TPM_phosphatase"/>
    <property type="match status" value="1"/>
</dbReference>
<feature type="region of interest" description="Disordered" evidence="1">
    <location>
        <begin position="478"/>
        <end position="521"/>
    </location>
</feature>
<feature type="compositionally biased region" description="Gly residues" evidence="1">
    <location>
        <begin position="510"/>
        <end position="521"/>
    </location>
</feature>
<protein>
    <recommendedName>
        <fullName evidence="3">TPM domain-containing protein</fullName>
    </recommendedName>
</protein>
<evidence type="ECO:0000313" key="4">
    <source>
        <dbReference type="EMBL" id="PST82501.1"/>
    </source>
</evidence>
<gene>
    <name evidence="4" type="ORF">C7T94_07430</name>
</gene>
<evidence type="ECO:0000259" key="3">
    <source>
        <dbReference type="Pfam" id="PF04536"/>
    </source>
</evidence>
<organism evidence="4 5">
    <name type="scientific">Pedobacter yulinensis</name>
    <dbReference type="NCBI Taxonomy" id="2126353"/>
    <lineage>
        <taxon>Bacteria</taxon>
        <taxon>Pseudomonadati</taxon>
        <taxon>Bacteroidota</taxon>
        <taxon>Sphingobacteriia</taxon>
        <taxon>Sphingobacteriales</taxon>
        <taxon>Sphingobacteriaceae</taxon>
        <taxon>Pedobacter</taxon>
    </lineage>
</organism>